<dbReference type="InterPro" id="IPR029028">
    <property type="entry name" value="Alpha/beta_knot_MTases"/>
</dbReference>
<evidence type="ECO:0000313" key="10">
    <source>
        <dbReference type="Proteomes" id="UP000008963"/>
    </source>
</evidence>
<dbReference type="HOGENOM" id="CLU_021322_4_1_7"/>
<dbReference type="Gene3D" id="3.40.1280.10">
    <property type="match status" value="1"/>
</dbReference>
<keyword evidence="2 7" id="KW-0489">Methyltransferase</keyword>
<dbReference type="InterPro" id="IPR001537">
    <property type="entry name" value="SpoU_MeTrfase"/>
</dbReference>
<dbReference type="PATRIC" id="fig|862908.3.peg.2626"/>
<dbReference type="EMBL" id="FQ312005">
    <property type="protein sequence ID" value="CBW27526.1"/>
    <property type="molecule type" value="Genomic_DNA"/>
</dbReference>
<keyword evidence="3 7" id="KW-0808">Transferase</keyword>
<evidence type="ECO:0000256" key="1">
    <source>
        <dbReference type="ARBA" id="ARBA00022555"/>
    </source>
</evidence>
<comment type="catalytic activity">
    <reaction evidence="7">
        <text>guanosine(18) in tRNA + S-adenosyl-L-methionine = 2'-O-methylguanosine(18) in tRNA + S-adenosyl-L-homocysteine + H(+)</text>
        <dbReference type="Rhea" id="RHEA:20077"/>
        <dbReference type="Rhea" id="RHEA-COMP:10190"/>
        <dbReference type="Rhea" id="RHEA-COMP:10192"/>
        <dbReference type="ChEBI" id="CHEBI:15378"/>
        <dbReference type="ChEBI" id="CHEBI:57856"/>
        <dbReference type="ChEBI" id="CHEBI:59789"/>
        <dbReference type="ChEBI" id="CHEBI:74269"/>
        <dbReference type="ChEBI" id="CHEBI:74445"/>
        <dbReference type="EC" id="2.1.1.34"/>
    </reaction>
</comment>
<feature type="binding site" evidence="7">
    <location>
        <position position="180"/>
    </location>
    <ligand>
        <name>S-adenosyl-L-methionine</name>
        <dbReference type="ChEBI" id="CHEBI:59789"/>
    </ligand>
</feature>
<keyword evidence="10" id="KW-1185">Reference proteome</keyword>
<dbReference type="EC" id="2.1.1.34" evidence="7"/>
<proteinExistence type="inferred from homology"/>
<keyword evidence="6 7" id="KW-0694">RNA-binding</keyword>
<keyword evidence="5 7" id="KW-0819">tRNA processing</keyword>
<dbReference type="STRING" id="862908.BMS_2750"/>
<dbReference type="InterPro" id="IPR029026">
    <property type="entry name" value="tRNA_m1G_MTases_N"/>
</dbReference>
<reference evidence="10" key="1">
    <citation type="journal article" date="2013" name="ISME J.">
        <title>A small predatory core genome in the divergent marine Bacteriovorax marinus SJ and the terrestrial Bdellovibrio bacteriovorus.</title>
        <authorList>
            <person name="Crossman L.C."/>
            <person name="Chen H."/>
            <person name="Cerdeno-Tarraga A.M."/>
            <person name="Brooks K."/>
            <person name="Quail M.A."/>
            <person name="Pineiro S.A."/>
            <person name="Hobley L."/>
            <person name="Sockett R.E."/>
            <person name="Bentley S.D."/>
            <person name="Parkhill J."/>
            <person name="Williams H.N."/>
            <person name="Stine O.C."/>
        </authorList>
    </citation>
    <scope>NUCLEOTIDE SEQUENCE [LARGE SCALE GENOMIC DNA]</scope>
    <source>
        <strain evidence="10">ATCC BAA-682 / DSM 15412 / SJ</strain>
    </source>
</reference>
<dbReference type="InterPro" id="IPR033671">
    <property type="entry name" value="TrmH"/>
</dbReference>
<organism evidence="9 10">
    <name type="scientific">Halobacteriovorax marinus (strain ATCC BAA-682 / DSM 15412 / SJ)</name>
    <name type="common">Bacteriovorax marinus</name>
    <dbReference type="NCBI Taxonomy" id="862908"/>
    <lineage>
        <taxon>Bacteria</taxon>
        <taxon>Pseudomonadati</taxon>
        <taxon>Bdellovibrionota</taxon>
        <taxon>Bacteriovoracia</taxon>
        <taxon>Bacteriovoracales</taxon>
        <taxon>Halobacteriovoraceae</taxon>
        <taxon>Halobacteriovorax</taxon>
    </lineage>
</organism>
<evidence type="ECO:0000256" key="7">
    <source>
        <dbReference type="HAMAP-Rule" id="MF_02060"/>
    </source>
</evidence>
<comment type="function">
    <text evidence="7">Catalyzes the 2'-O methylation of guanosine at position 18 in tRNA.</text>
</comment>
<feature type="binding site" evidence="7">
    <location>
        <position position="189"/>
    </location>
    <ligand>
        <name>S-adenosyl-L-methionine</name>
        <dbReference type="ChEBI" id="CHEBI:59789"/>
    </ligand>
</feature>
<evidence type="ECO:0000256" key="4">
    <source>
        <dbReference type="ARBA" id="ARBA00022691"/>
    </source>
</evidence>
<dbReference type="HAMAP" id="MF_02060">
    <property type="entry name" value="tRNA_methyltr_TrmH"/>
    <property type="match status" value="1"/>
</dbReference>
<gene>
    <name evidence="7 9" type="primary">trmH</name>
    <name evidence="9" type="ordered locus">BMS_2750</name>
</gene>
<dbReference type="SUPFAM" id="SSF75217">
    <property type="entry name" value="alpha/beta knot"/>
    <property type="match status" value="1"/>
</dbReference>
<dbReference type="AlphaFoldDB" id="E1WXK8"/>
<name>E1WXK8_HALMS</name>
<accession>E1WXK8</accession>
<dbReference type="Pfam" id="PF00588">
    <property type="entry name" value="SpoU_methylase"/>
    <property type="match status" value="1"/>
</dbReference>
<keyword evidence="1 7" id="KW-0820">tRNA-binding</keyword>
<sequence length="249" mass="28628">MRTAVYSTKIMKVVFKAHEEKLEINDKNFDHHTMRSIVEDSLNDQRKELIERILDQRISGLSVILESLGDLGNLQAISRTCDNFGVQKLEIIETKGPMKWTNRTSQGAHKWVTMQKWYETKDCLQYFKDRGVQIVSTAFSDKAIPYTEVDFTKPTALLMGNESFGISEVAREMSDVECIIPSYGYSQSLNVSVAAAIVIEHATSQIRKAHQGGGDFNEEQREFFKSFFYFQANQYSRALMREHFKKKAL</sequence>
<dbReference type="GO" id="GO:0000049">
    <property type="term" value="F:tRNA binding"/>
    <property type="evidence" value="ECO:0007669"/>
    <property type="project" value="UniProtKB-UniRule"/>
</dbReference>
<feature type="binding site" evidence="7">
    <location>
        <position position="137"/>
    </location>
    <ligand>
        <name>S-adenosyl-L-methionine</name>
        <dbReference type="ChEBI" id="CHEBI:59789"/>
    </ligand>
</feature>
<evidence type="ECO:0000256" key="2">
    <source>
        <dbReference type="ARBA" id="ARBA00022603"/>
    </source>
</evidence>
<comment type="similarity">
    <text evidence="7">Belongs to the class IV-like SAM-binding methyltransferase superfamily. RNA methyltransferase TrmH family.</text>
</comment>
<feature type="domain" description="tRNA/rRNA methyltransferase SpoU type" evidence="8">
    <location>
        <begin position="61"/>
        <end position="199"/>
    </location>
</feature>
<evidence type="ECO:0000256" key="5">
    <source>
        <dbReference type="ARBA" id="ARBA00022694"/>
    </source>
</evidence>
<dbReference type="eggNOG" id="COG0566">
    <property type="taxonomic scope" value="Bacteria"/>
</dbReference>
<evidence type="ECO:0000256" key="3">
    <source>
        <dbReference type="ARBA" id="ARBA00022679"/>
    </source>
</evidence>
<dbReference type="GO" id="GO:0141100">
    <property type="term" value="F:tRNA (guanine(18)-2'-O)-methyltransferase activity"/>
    <property type="evidence" value="ECO:0007669"/>
    <property type="project" value="UniProtKB-UniRule"/>
</dbReference>
<evidence type="ECO:0000313" key="9">
    <source>
        <dbReference type="EMBL" id="CBW27526.1"/>
    </source>
</evidence>
<dbReference type="GO" id="GO:0002938">
    <property type="term" value="P:tRNA guanine ribose methylation"/>
    <property type="evidence" value="ECO:0007669"/>
    <property type="project" value="UniProtKB-UniRule"/>
</dbReference>
<protein>
    <recommendedName>
        <fullName evidence="7">tRNA (guanosine(18)-2'-O)-methyltransferase</fullName>
        <ecNumber evidence="7">2.1.1.34</ecNumber>
    </recommendedName>
    <alternativeName>
        <fullName evidence="7">tRNA [Gm18] methyltransferase</fullName>
    </alternativeName>
</protein>
<dbReference type="CDD" id="cd18092">
    <property type="entry name" value="SpoU-like_TrmH"/>
    <property type="match status" value="1"/>
</dbReference>
<comment type="caution">
    <text evidence="7">Lacks conserved residue(s) required for the propagation of feature annotation.</text>
</comment>
<dbReference type="PANTHER" id="PTHR43453">
    <property type="entry name" value="RRNA METHYLASE-LIKE"/>
    <property type="match status" value="1"/>
</dbReference>
<evidence type="ECO:0000256" key="6">
    <source>
        <dbReference type="ARBA" id="ARBA00022884"/>
    </source>
</evidence>
<dbReference type="KEGG" id="bmx:BMS_2750"/>
<dbReference type="Proteomes" id="UP000008963">
    <property type="component" value="Chromosome"/>
</dbReference>
<keyword evidence="4 7" id="KW-0949">S-adenosyl-L-methionine</keyword>
<dbReference type="PANTHER" id="PTHR43453:SF1">
    <property type="entry name" value="TRNA_RRNA METHYLTRANSFERASE SPOU TYPE DOMAIN-CONTAINING PROTEIN"/>
    <property type="match status" value="1"/>
</dbReference>
<evidence type="ECO:0000259" key="8">
    <source>
        <dbReference type="Pfam" id="PF00588"/>
    </source>
</evidence>